<feature type="region of interest" description="Disordered" evidence="1">
    <location>
        <begin position="62"/>
        <end position="124"/>
    </location>
</feature>
<evidence type="ECO:0000256" key="1">
    <source>
        <dbReference type="SAM" id="MobiDB-lite"/>
    </source>
</evidence>
<evidence type="ECO:0000313" key="2">
    <source>
        <dbReference type="EMBL" id="KAH7938635.1"/>
    </source>
</evidence>
<reference evidence="2" key="2">
    <citation type="submission" date="2021-09" db="EMBL/GenBank/DDBJ databases">
        <authorList>
            <person name="Jia N."/>
            <person name="Wang J."/>
            <person name="Shi W."/>
            <person name="Du L."/>
            <person name="Sun Y."/>
            <person name="Zhan W."/>
            <person name="Jiang J."/>
            <person name="Wang Q."/>
            <person name="Zhang B."/>
            <person name="Ji P."/>
            <person name="Sakyi L.B."/>
            <person name="Cui X."/>
            <person name="Yuan T."/>
            <person name="Jiang B."/>
            <person name="Yang W."/>
            <person name="Lam T.T.-Y."/>
            <person name="Chang Q."/>
            <person name="Ding S."/>
            <person name="Wang X."/>
            <person name="Zhu J."/>
            <person name="Ruan X."/>
            <person name="Zhao L."/>
            <person name="Wei J."/>
            <person name="Que T."/>
            <person name="Du C."/>
            <person name="Cheng J."/>
            <person name="Dai P."/>
            <person name="Han X."/>
            <person name="Huang E."/>
            <person name="Gao Y."/>
            <person name="Liu J."/>
            <person name="Shao H."/>
            <person name="Ye R."/>
            <person name="Li L."/>
            <person name="Wei W."/>
            <person name="Wang X."/>
            <person name="Wang C."/>
            <person name="Huo Q."/>
            <person name="Li W."/>
            <person name="Guo W."/>
            <person name="Chen H."/>
            <person name="Chen S."/>
            <person name="Zhou L."/>
            <person name="Zhou L."/>
            <person name="Ni X."/>
            <person name="Tian J."/>
            <person name="Zhou Y."/>
            <person name="Sheng Y."/>
            <person name="Liu T."/>
            <person name="Pan Y."/>
            <person name="Xia L."/>
            <person name="Li J."/>
            <person name="Zhao F."/>
            <person name="Cao W."/>
        </authorList>
    </citation>
    <scope>NUCLEOTIDE SEQUENCE</scope>
    <source>
        <strain evidence="2">Rmic-2018</strain>
        <tissue evidence="2">Larvae</tissue>
    </source>
</reference>
<protein>
    <submittedName>
        <fullName evidence="2">Uncharacterized protein</fullName>
    </submittedName>
</protein>
<feature type="compositionally biased region" description="Low complexity" evidence="1">
    <location>
        <begin position="69"/>
        <end position="103"/>
    </location>
</feature>
<dbReference type="Proteomes" id="UP000821866">
    <property type="component" value="Unassembled WGS sequence"/>
</dbReference>
<organism evidence="2 3">
    <name type="scientific">Rhipicephalus microplus</name>
    <name type="common">Cattle tick</name>
    <name type="synonym">Boophilus microplus</name>
    <dbReference type="NCBI Taxonomy" id="6941"/>
    <lineage>
        <taxon>Eukaryota</taxon>
        <taxon>Metazoa</taxon>
        <taxon>Ecdysozoa</taxon>
        <taxon>Arthropoda</taxon>
        <taxon>Chelicerata</taxon>
        <taxon>Arachnida</taxon>
        <taxon>Acari</taxon>
        <taxon>Parasitiformes</taxon>
        <taxon>Ixodida</taxon>
        <taxon>Ixodoidea</taxon>
        <taxon>Ixodidae</taxon>
        <taxon>Rhipicephalinae</taxon>
        <taxon>Rhipicephalus</taxon>
        <taxon>Boophilus</taxon>
    </lineage>
</organism>
<sequence>MSATGARGVELSVRILCLDSGQGPPSALQLRRLLGFSVVVDHVAPADRCEVAVYENPVSVVETAEDRGSSTSSAASDPAALSPGSQQSPSSSGSEPPSNASPPQNLSGIYLSPPHKSSMSARPSEGFKVTQMKVHFEHCISALNLYFVDKQDSIYTLYRLEVRYSTICRIVLCKKSSTATTAYLHLLHTPLLYNLCAGKNAPSHCPREDDYIPKVSVREEVHFTESTFDNESLQTTRARGQQPLRDIRLRKRRDRQQRYARDIFII</sequence>
<gene>
    <name evidence="2" type="ORF">HPB51_028845</name>
</gene>
<reference evidence="2" key="1">
    <citation type="journal article" date="2020" name="Cell">
        <title>Large-Scale Comparative Analyses of Tick Genomes Elucidate Their Genetic Diversity and Vector Capacities.</title>
        <authorList>
            <consortium name="Tick Genome and Microbiome Consortium (TIGMIC)"/>
            <person name="Jia N."/>
            <person name="Wang J."/>
            <person name="Shi W."/>
            <person name="Du L."/>
            <person name="Sun Y."/>
            <person name="Zhan W."/>
            <person name="Jiang J.F."/>
            <person name="Wang Q."/>
            <person name="Zhang B."/>
            <person name="Ji P."/>
            <person name="Bell-Sakyi L."/>
            <person name="Cui X.M."/>
            <person name="Yuan T.T."/>
            <person name="Jiang B.G."/>
            <person name="Yang W.F."/>
            <person name="Lam T.T."/>
            <person name="Chang Q.C."/>
            <person name="Ding S.J."/>
            <person name="Wang X.J."/>
            <person name="Zhu J.G."/>
            <person name="Ruan X.D."/>
            <person name="Zhao L."/>
            <person name="Wei J.T."/>
            <person name="Ye R.Z."/>
            <person name="Que T.C."/>
            <person name="Du C.H."/>
            <person name="Zhou Y.H."/>
            <person name="Cheng J.X."/>
            <person name="Dai P.F."/>
            <person name="Guo W.B."/>
            <person name="Han X.H."/>
            <person name="Huang E.J."/>
            <person name="Li L.F."/>
            <person name="Wei W."/>
            <person name="Gao Y.C."/>
            <person name="Liu J.Z."/>
            <person name="Shao H.Z."/>
            <person name="Wang X."/>
            <person name="Wang C.C."/>
            <person name="Yang T.C."/>
            <person name="Huo Q.B."/>
            <person name="Li W."/>
            <person name="Chen H.Y."/>
            <person name="Chen S.E."/>
            <person name="Zhou L.G."/>
            <person name="Ni X.B."/>
            <person name="Tian J.H."/>
            <person name="Sheng Y."/>
            <person name="Liu T."/>
            <person name="Pan Y.S."/>
            <person name="Xia L.Y."/>
            <person name="Li J."/>
            <person name="Zhao F."/>
            <person name="Cao W.C."/>
        </authorList>
    </citation>
    <scope>NUCLEOTIDE SEQUENCE</scope>
    <source>
        <strain evidence="2">Rmic-2018</strain>
    </source>
</reference>
<evidence type="ECO:0000313" key="3">
    <source>
        <dbReference type="Proteomes" id="UP000821866"/>
    </source>
</evidence>
<comment type="caution">
    <text evidence="2">The sequence shown here is derived from an EMBL/GenBank/DDBJ whole genome shotgun (WGS) entry which is preliminary data.</text>
</comment>
<accession>A0A9J6CWQ3</accession>
<dbReference type="AlphaFoldDB" id="A0A9J6CWQ3"/>
<proteinExistence type="predicted"/>
<dbReference type="EMBL" id="JABSTU010005881">
    <property type="protein sequence ID" value="KAH7938635.1"/>
    <property type="molecule type" value="Genomic_DNA"/>
</dbReference>
<name>A0A9J6CWQ3_RHIMP</name>
<keyword evidence="3" id="KW-1185">Reference proteome</keyword>